<comment type="caution">
    <text evidence="2">The sequence shown here is derived from an EMBL/GenBank/DDBJ whole genome shotgun (WGS) entry which is preliminary data.</text>
</comment>
<name>A0A2P4Z0T9_9CRYT</name>
<evidence type="ECO:0000313" key="3">
    <source>
        <dbReference type="Proteomes" id="UP000236928"/>
    </source>
</evidence>
<dbReference type="OrthoDB" id="344143at2759"/>
<evidence type="ECO:0000313" key="2">
    <source>
        <dbReference type="EMBL" id="POM83580.1"/>
    </source>
</evidence>
<sequence length="286" mass="32015">MNSKKYFLLVVTIIVCFINLNFSNNWELYTSITRKYSTFVGTERSSSNYLLFSQSFLRLSLKNNVPSRKSDKLNLKKSTSGGARGKSTQTFGQTMDELANKLEKFSISSSSSKVVEATCLDLITLFNTLTQGIQFLQTLIGAVGNFYLLESCLQALIARSVGKGSSFSKLLSSIKKVSSALESQKSMFRSLLKLLNESEKKLDTILNLIQQCKMTVSQSLLLGSPRFESYFGLPEKINGSQKKVTSLEVYLNKIVAEFCNENFFSKIDLEISKLKSKDTVEDMEVS</sequence>
<reference evidence="2 3" key="1">
    <citation type="submission" date="2014-04" db="EMBL/GenBank/DDBJ databases">
        <title>Comparative Genomics of Cryptosporidium Species.</title>
        <authorList>
            <person name="Silva J.C."/>
            <person name="Su Q."/>
            <person name="Chalmers R."/>
            <person name="Chibucos M.C."/>
            <person name="Elwin K."/>
            <person name="Godinez A."/>
            <person name="Guo F."/>
            <person name="Huynh K."/>
            <person name="Orvis J."/>
            <person name="Ott S."/>
            <person name="Sadzewicz L."/>
            <person name="Sengamalay N."/>
            <person name="Shetty A."/>
            <person name="Sun M."/>
            <person name="Tallon L."/>
            <person name="Xiao L."/>
            <person name="Zhang H."/>
            <person name="Fraser C.M."/>
            <person name="Zhu G."/>
            <person name="Kissinger J."/>
            <person name="Widmer G."/>
        </authorList>
    </citation>
    <scope>NUCLEOTIDE SEQUENCE [LARGE SCALE GENOMIC DNA]</scope>
    <source>
        <strain evidence="2 3">UKMEL1</strain>
    </source>
</reference>
<dbReference type="AlphaFoldDB" id="A0A2P4Z0T9"/>
<feature type="region of interest" description="Disordered" evidence="1">
    <location>
        <begin position="68"/>
        <end position="89"/>
    </location>
</feature>
<keyword evidence="3" id="KW-1185">Reference proteome</keyword>
<gene>
    <name evidence="2" type="ORF">CmeUKMEL1_08105</name>
</gene>
<dbReference type="VEuPathDB" id="CryptoDB:CmeUKMEL1_08105"/>
<dbReference type="EMBL" id="JIBK01000016">
    <property type="protein sequence ID" value="POM83580.1"/>
    <property type="molecule type" value="Genomic_DNA"/>
</dbReference>
<evidence type="ECO:0000256" key="1">
    <source>
        <dbReference type="SAM" id="MobiDB-lite"/>
    </source>
</evidence>
<accession>A0A2P4Z0T9</accession>
<protein>
    <submittedName>
        <fullName evidence="2">Uncharacterized protein</fullName>
    </submittedName>
</protein>
<proteinExistence type="predicted"/>
<feature type="compositionally biased region" description="Polar residues" evidence="1">
    <location>
        <begin position="76"/>
        <end position="89"/>
    </location>
</feature>
<dbReference type="Proteomes" id="UP000236928">
    <property type="component" value="Unassembled WGS sequence"/>
</dbReference>
<organism evidence="2 3">
    <name type="scientific">Cryptosporidium meleagridis</name>
    <dbReference type="NCBI Taxonomy" id="93969"/>
    <lineage>
        <taxon>Eukaryota</taxon>
        <taxon>Sar</taxon>
        <taxon>Alveolata</taxon>
        <taxon>Apicomplexa</taxon>
        <taxon>Conoidasida</taxon>
        <taxon>Coccidia</taxon>
        <taxon>Eucoccidiorida</taxon>
        <taxon>Eimeriorina</taxon>
        <taxon>Cryptosporidiidae</taxon>
        <taxon>Cryptosporidium</taxon>
    </lineage>
</organism>